<dbReference type="GO" id="GO:0005737">
    <property type="term" value="C:cytoplasm"/>
    <property type="evidence" value="ECO:0007669"/>
    <property type="project" value="UniProtKB-SubCell"/>
</dbReference>
<dbReference type="Gene3D" id="3.30.1360.30">
    <property type="entry name" value="GAD-like domain"/>
    <property type="match status" value="1"/>
</dbReference>
<dbReference type="InterPro" id="IPR004524">
    <property type="entry name" value="Asp-tRNA-ligase_1"/>
</dbReference>
<organism evidence="9 10">
    <name type="scientific">Brachyspira aalborgi</name>
    <dbReference type="NCBI Taxonomy" id="29522"/>
    <lineage>
        <taxon>Bacteria</taxon>
        <taxon>Pseudomonadati</taxon>
        <taxon>Spirochaetota</taxon>
        <taxon>Spirochaetia</taxon>
        <taxon>Brachyspirales</taxon>
        <taxon>Brachyspiraceae</taxon>
        <taxon>Brachyspira</taxon>
    </lineage>
</organism>
<comment type="function">
    <text evidence="7">Aspartyl-tRNA synthetase with relaxed tRNA specificity since it is able to aspartylate not only its cognate tRNA(Asp) but also tRNA(Asn). Reaction proceeds in two steps: L-aspartate is first activated by ATP to form Asp-AMP and then transferred to the acceptor end of tRNA(Asp/Asn).</text>
</comment>
<evidence type="ECO:0000256" key="6">
    <source>
        <dbReference type="ARBA" id="ARBA00023146"/>
    </source>
</evidence>
<dbReference type="PANTHER" id="PTHR22594">
    <property type="entry name" value="ASPARTYL/LYSYL-TRNA SYNTHETASE"/>
    <property type="match status" value="1"/>
</dbReference>
<dbReference type="GO" id="GO:0004815">
    <property type="term" value="F:aspartate-tRNA ligase activity"/>
    <property type="evidence" value="ECO:0007669"/>
    <property type="project" value="UniProtKB-UniRule"/>
</dbReference>
<dbReference type="SUPFAM" id="SSF55261">
    <property type="entry name" value="GAD domain-like"/>
    <property type="match status" value="1"/>
</dbReference>
<dbReference type="InterPro" id="IPR004364">
    <property type="entry name" value="Aa-tRNA-synt_II"/>
</dbReference>
<dbReference type="CDD" id="cd04317">
    <property type="entry name" value="EcAspRS_like_N"/>
    <property type="match status" value="1"/>
</dbReference>
<dbReference type="EMBL" id="SAYD01000018">
    <property type="protein sequence ID" value="TXJ38845.1"/>
    <property type="molecule type" value="Genomic_DNA"/>
</dbReference>
<dbReference type="InterPro" id="IPR029351">
    <property type="entry name" value="GAD_dom"/>
</dbReference>
<feature type="binding site" evidence="7">
    <location>
        <position position="231"/>
    </location>
    <ligand>
        <name>ATP</name>
        <dbReference type="ChEBI" id="CHEBI:30616"/>
    </ligand>
</feature>
<dbReference type="PROSITE" id="PS50862">
    <property type="entry name" value="AA_TRNA_LIGASE_II"/>
    <property type="match status" value="1"/>
</dbReference>
<dbReference type="NCBIfam" id="TIGR00459">
    <property type="entry name" value="aspS_bact"/>
    <property type="match status" value="1"/>
</dbReference>
<dbReference type="NCBIfam" id="NF001750">
    <property type="entry name" value="PRK00476.1"/>
    <property type="match status" value="1"/>
</dbReference>
<dbReference type="InterPro" id="IPR047090">
    <property type="entry name" value="AspRS_core"/>
</dbReference>
<dbReference type="SUPFAM" id="SSF55681">
    <property type="entry name" value="Class II aaRS and biotin synthetases"/>
    <property type="match status" value="1"/>
</dbReference>
<dbReference type="PANTHER" id="PTHR22594:SF5">
    <property type="entry name" value="ASPARTATE--TRNA LIGASE, MITOCHONDRIAL"/>
    <property type="match status" value="1"/>
</dbReference>
<dbReference type="AlphaFoldDB" id="A0A5C8ELZ4"/>
<feature type="binding site" evidence="7">
    <location>
        <position position="222"/>
    </location>
    <ligand>
        <name>L-aspartate</name>
        <dbReference type="ChEBI" id="CHEBI:29991"/>
    </ligand>
</feature>
<dbReference type="InterPro" id="IPR045864">
    <property type="entry name" value="aa-tRNA-synth_II/BPL/LPL"/>
</dbReference>
<keyword evidence="6 7" id="KW-0030">Aminoacyl-tRNA synthetase</keyword>
<dbReference type="GO" id="GO:0005524">
    <property type="term" value="F:ATP binding"/>
    <property type="evidence" value="ECO:0007669"/>
    <property type="project" value="UniProtKB-UniRule"/>
</dbReference>
<evidence type="ECO:0000256" key="1">
    <source>
        <dbReference type="ARBA" id="ARBA00006303"/>
    </source>
</evidence>
<sequence>MRFKSAYNGTLTKNDIGKEVKLAGWVLRRRDHGGVIFVDLRDRTGFAQIVFNPQVNEEAHNKAQDLRSEFVISVVGKVRARSEEMINPKIQTGEIEVMVEKLELLNTSETPPFMLEDDIDTNEEIRLKYRYLDLRRPKIFNNLYYRFLITNAFRKHLAENGFIDVETPILNKSTPEGARDFLVPSRLSAGDFYALPQSPQIFKQILMIGGFDRYYQIAKCFRDEDLRADRQPEFTQVDIETSFLSTDEFLSIMEKVIADIVKEVYNIDLPLPLPRLSYKEAMENYGSDKPDTRFELKLINVEDAVRGCDFAVFKNALDNKFIIRCLNAKGGEKLSRKDIDDFTKYVGIFGAKGLAWMRVTENGLESNIVKFFSKENQNKILETTKAEKGDLLFFVADTPKITFDALGNLRIKVAEKLNLIDKDKLNFLWVVEFPLFEYDYKEKRISATHHPFTAPVPEDVEILESDTLKVRSDTYDLVLNGNEIGGGGQRIYDSSVQAKIFNLLGISEEKAKERFGFLLDALKYGAPPMCGMAFGIDRVVMLFQKQESIREVIAFPKTQKGQCLMSGCPSTVDEEQLEELHLKIDDLV</sequence>
<feature type="binding site" evidence="7">
    <location>
        <position position="483"/>
    </location>
    <ligand>
        <name>ATP</name>
        <dbReference type="ChEBI" id="CHEBI:30616"/>
    </ligand>
</feature>
<dbReference type="RefSeq" id="WP_147778455.1">
    <property type="nucleotide sequence ID" value="NZ_SAYD01000018.1"/>
</dbReference>
<dbReference type="Pfam" id="PF00152">
    <property type="entry name" value="tRNA-synt_2"/>
    <property type="match status" value="1"/>
</dbReference>
<gene>
    <name evidence="7 9" type="primary">aspS</name>
    <name evidence="9" type="ORF">EPJ81_06880</name>
</gene>
<comment type="subcellular location">
    <subcellularLocation>
        <location evidence="7">Cytoplasm</location>
    </subcellularLocation>
</comment>
<feature type="binding site" evidence="7">
    <location>
        <position position="176"/>
    </location>
    <ligand>
        <name>L-aspartate</name>
        <dbReference type="ChEBI" id="CHEBI:29991"/>
    </ligand>
</feature>
<dbReference type="GO" id="GO:0050560">
    <property type="term" value="F:aspartate-tRNA(Asn) ligase activity"/>
    <property type="evidence" value="ECO:0007669"/>
    <property type="project" value="UniProtKB-EC"/>
</dbReference>
<comment type="caution">
    <text evidence="7">Lacks conserved residue(s) required for the propagation of feature annotation.</text>
</comment>
<dbReference type="Proteomes" id="UP000325002">
    <property type="component" value="Unassembled WGS sequence"/>
</dbReference>
<feature type="binding site" evidence="7">
    <location>
        <begin position="535"/>
        <end position="538"/>
    </location>
    <ligand>
        <name>ATP</name>
        <dbReference type="ChEBI" id="CHEBI:30616"/>
    </ligand>
</feature>
<proteinExistence type="inferred from homology"/>
<feature type="region of interest" description="Aspartate" evidence="7">
    <location>
        <begin position="200"/>
        <end position="203"/>
    </location>
</feature>
<evidence type="ECO:0000313" key="9">
    <source>
        <dbReference type="EMBL" id="TXJ38845.1"/>
    </source>
</evidence>
<evidence type="ECO:0000259" key="8">
    <source>
        <dbReference type="PROSITE" id="PS50862"/>
    </source>
</evidence>
<keyword evidence="7" id="KW-0963">Cytoplasm</keyword>
<dbReference type="Pfam" id="PF01336">
    <property type="entry name" value="tRNA_anti-codon"/>
    <property type="match status" value="1"/>
</dbReference>
<dbReference type="InterPro" id="IPR004115">
    <property type="entry name" value="GAD-like_sf"/>
</dbReference>
<evidence type="ECO:0000256" key="4">
    <source>
        <dbReference type="ARBA" id="ARBA00022840"/>
    </source>
</evidence>
<dbReference type="HAMAP" id="MF_00044">
    <property type="entry name" value="Asp_tRNA_synth_type1"/>
    <property type="match status" value="1"/>
</dbReference>
<dbReference type="InterPro" id="IPR004365">
    <property type="entry name" value="NA-bd_OB_tRNA"/>
</dbReference>
<feature type="site" description="Important for tRNA non-discrimination" evidence="7">
    <location>
        <position position="32"/>
    </location>
</feature>
<reference evidence="9 10" key="1">
    <citation type="journal article" date="1992" name="Lakartidningen">
        <title>[Penicillin V and not amoxicillin is the first choice preparation in acute otitis].</title>
        <authorList>
            <person name="Kamme C."/>
            <person name="Lundgren K."/>
            <person name="Prellner K."/>
        </authorList>
    </citation>
    <scope>NUCLEOTIDE SEQUENCE [LARGE SCALE GENOMIC DNA]</scope>
    <source>
        <strain evidence="9 10">PC3997IV</strain>
    </source>
</reference>
<evidence type="ECO:0000256" key="5">
    <source>
        <dbReference type="ARBA" id="ARBA00022917"/>
    </source>
</evidence>
<dbReference type="InterPro" id="IPR047089">
    <property type="entry name" value="Asp-tRNA-ligase_1_N"/>
</dbReference>
<dbReference type="Pfam" id="PF02938">
    <property type="entry name" value="GAD"/>
    <property type="match status" value="1"/>
</dbReference>
<comment type="catalytic activity">
    <reaction evidence="7">
        <text>tRNA(Asx) + L-aspartate + ATP = L-aspartyl-tRNA(Asx) + AMP + diphosphate</text>
        <dbReference type="Rhea" id="RHEA:18349"/>
        <dbReference type="Rhea" id="RHEA-COMP:9710"/>
        <dbReference type="Rhea" id="RHEA-COMP:9711"/>
        <dbReference type="ChEBI" id="CHEBI:29991"/>
        <dbReference type="ChEBI" id="CHEBI:30616"/>
        <dbReference type="ChEBI" id="CHEBI:33019"/>
        <dbReference type="ChEBI" id="CHEBI:78442"/>
        <dbReference type="ChEBI" id="CHEBI:78516"/>
        <dbReference type="ChEBI" id="CHEBI:456215"/>
        <dbReference type="EC" id="6.1.1.23"/>
    </reaction>
</comment>
<dbReference type="InterPro" id="IPR012340">
    <property type="entry name" value="NA-bd_OB-fold"/>
</dbReference>
<feature type="binding site" evidence="7">
    <location>
        <position position="490"/>
    </location>
    <ligand>
        <name>L-aspartate</name>
        <dbReference type="ChEBI" id="CHEBI:29991"/>
    </ligand>
</feature>
<evidence type="ECO:0000256" key="2">
    <source>
        <dbReference type="ARBA" id="ARBA00022598"/>
    </source>
</evidence>
<name>A0A5C8ELZ4_9SPIR</name>
<dbReference type="PRINTS" id="PR01042">
    <property type="entry name" value="TRNASYNTHASP"/>
</dbReference>
<dbReference type="InterPro" id="IPR006195">
    <property type="entry name" value="aa-tRNA-synth_II"/>
</dbReference>
<feature type="domain" description="Aminoacyl-transfer RNA synthetases class-II family profile" evidence="8">
    <location>
        <begin position="149"/>
        <end position="556"/>
    </location>
</feature>
<feature type="binding site" evidence="7">
    <location>
        <position position="449"/>
    </location>
    <ligand>
        <name>L-aspartate</name>
        <dbReference type="ChEBI" id="CHEBI:29991"/>
    </ligand>
</feature>
<comment type="caution">
    <text evidence="9">The sequence shown here is derived from an EMBL/GenBank/DDBJ whole genome shotgun (WGS) entry which is preliminary data.</text>
</comment>
<evidence type="ECO:0000256" key="7">
    <source>
        <dbReference type="HAMAP-Rule" id="MF_00044"/>
    </source>
</evidence>
<keyword evidence="2 7" id="KW-0436">Ligase</keyword>
<dbReference type="InterPro" id="IPR002312">
    <property type="entry name" value="Asp/Asn-tRNA-synth_IIb"/>
</dbReference>
<dbReference type="Gene3D" id="2.40.50.140">
    <property type="entry name" value="Nucleic acid-binding proteins"/>
    <property type="match status" value="1"/>
</dbReference>
<dbReference type="GO" id="GO:0006422">
    <property type="term" value="P:aspartyl-tRNA aminoacylation"/>
    <property type="evidence" value="ECO:0007669"/>
    <property type="project" value="UniProtKB-UniRule"/>
</dbReference>
<dbReference type="CDD" id="cd00777">
    <property type="entry name" value="AspRS_core"/>
    <property type="match status" value="1"/>
</dbReference>
<dbReference type="Gene3D" id="3.30.930.10">
    <property type="entry name" value="Bira Bifunctional Protein, Domain 2"/>
    <property type="match status" value="1"/>
</dbReference>
<dbReference type="GO" id="GO:0003676">
    <property type="term" value="F:nucleic acid binding"/>
    <property type="evidence" value="ECO:0007669"/>
    <property type="project" value="InterPro"/>
</dbReference>
<comment type="subunit">
    <text evidence="7">Homodimer.</text>
</comment>
<keyword evidence="3 7" id="KW-0547">Nucleotide-binding</keyword>
<evidence type="ECO:0000313" key="10">
    <source>
        <dbReference type="Proteomes" id="UP000325002"/>
    </source>
</evidence>
<comment type="similarity">
    <text evidence="1 7">Belongs to the class-II aminoacyl-tRNA synthetase family. Type 1 subfamily.</text>
</comment>
<dbReference type="EC" id="6.1.1.23" evidence="7"/>
<protein>
    <recommendedName>
        <fullName evidence="7">Aspartate--tRNA(Asp/Asn) ligase</fullName>
        <ecNumber evidence="7">6.1.1.23</ecNumber>
    </recommendedName>
    <alternativeName>
        <fullName evidence="7">Aspartyl-tRNA synthetase</fullName>
        <shortName evidence="7">AspRS</shortName>
    </alternativeName>
    <alternativeName>
        <fullName evidence="7">Non-discriminating aspartyl-tRNA synthetase</fullName>
        <shortName evidence="7">ND-AspRS</shortName>
    </alternativeName>
</protein>
<dbReference type="SUPFAM" id="SSF50249">
    <property type="entry name" value="Nucleic acid-binding proteins"/>
    <property type="match status" value="1"/>
</dbReference>
<evidence type="ECO:0000256" key="3">
    <source>
        <dbReference type="ARBA" id="ARBA00022741"/>
    </source>
</evidence>
<keyword evidence="4 7" id="KW-0067">ATP-binding</keyword>
<feature type="binding site" evidence="7">
    <location>
        <begin position="222"/>
        <end position="224"/>
    </location>
    <ligand>
        <name>ATP</name>
        <dbReference type="ChEBI" id="CHEBI:30616"/>
    </ligand>
</feature>
<keyword evidence="5 7" id="KW-0648">Protein biosynthesis</keyword>
<accession>A0A5C8ELZ4</accession>